<dbReference type="Proteomes" id="UP000799436">
    <property type="component" value="Unassembled WGS sequence"/>
</dbReference>
<evidence type="ECO:0000259" key="7">
    <source>
        <dbReference type="PROSITE" id="PS50157"/>
    </source>
</evidence>
<evidence type="ECO:0000313" key="8">
    <source>
        <dbReference type="EMBL" id="KAF2767852.1"/>
    </source>
</evidence>
<feature type="compositionally biased region" description="Polar residues" evidence="6">
    <location>
        <begin position="162"/>
        <end position="177"/>
    </location>
</feature>
<feature type="region of interest" description="Disordered" evidence="6">
    <location>
        <begin position="141"/>
        <end position="177"/>
    </location>
</feature>
<evidence type="ECO:0000256" key="4">
    <source>
        <dbReference type="ARBA" id="ARBA00022833"/>
    </source>
</evidence>
<dbReference type="Gene3D" id="3.30.160.60">
    <property type="entry name" value="Classic Zinc Finger"/>
    <property type="match status" value="1"/>
</dbReference>
<dbReference type="GO" id="GO:0000981">
    <property type="term" value="F:DNA-binding transcription factor activity, RNA polymerase II-specific"/>
    <property type="evidence" value="ECO:0007669"/>
    <property type="project" value="TreeGrafter"/>
</dbReference>
<feature type="region of interest" description="Disordered" evidence="6">
    <location>
        <begin position="416"/>
        <end position="452"/>
    </location>
</feature>
<dbReference type="OrthoDB" id="4772757at2759"/>
<dbReference type="GO" id="GO:0005634">
    <property type="term" value="C:nucleus"/>
    <property type="evidence" value="ECO:0007669"/>
    <property type="project" value="TreeGrafter"/>
</dbReference>
<feature type="domain" description="C2H2-type" evidence="7">
    <location>
        <begin position="126"/>
        <end position="154"/>
    </location>
</feature>
<evidence type="ECO:0000313" key="9">
    <source>
        <dbReference type="Proteomes" id="UP000799436"/>
    </source>
</evidence>
<keyword evidence="1" id="KW-0479">Metal-binding</keyword>
<evidence type="ECO:0000256" key="2">
    <source>
        <dbReference type="ARBA" id="ARBA00022737"/>
    </source>
</evidence>
<feature type="region of interest" description="Disordered" evidence="6">
    <location>
        <begin position="31"/>
        <end position="50"/>
    </location>
</feature>
<dbReference type="PANTHER" id="PTHR24409:SF295">
    <property type="entry name" value="AZ2-RELATED"/>
    <property type="match status" value="1"/>
</dbReference>
<dbReference type="GO" id="GO:0000977">
    <property type="term" value="F:RNA polymerase II transcription regulatory region sequence-specific DNA binding"/>
    <property type="evidence" value="ECO:0007669"/>
    <property type="project" value="TreeGrafter"/>
</dbReference>
<evidence type="ECO:0000256" key="3">
    <source>
        <dbReference type="ARBA" id="ARBA00022771"/>
    </source>
</evidence>
<keyword evidence="4" id="KW-0862">Zinc</keyword>
<feature type="region of interest" description="Disordered" evidence="6">
    <location>
        <begin position="292"/>
        <end position="312"/>
    </location>
</feature>
<dbReference type="EMBL" id="ML995851">
    <property type="protein sequence ID" value="KAF2767852.1"/>
    <property type="molecule type" value="Genomic_DNA"/>
</dbReference>
<feature type="region of interest" description="Disordered" evidence="6">
    <location>
        <begin position="258"/>
        <end position="280"/>
    </location>
</feature>
<feature type="compositionally biased region" description="Basic and acidic residues" evidence="6">
    <location>
        <begin position="141"/>
        <end position="150"/>
    </location>
</feature>
<dbReference type="GO" id="GO:0008270">
    <property type="term" value="F:zinc ion binding"/>
    <property type="evidence" value="ECO:0007669"/>
    <property type="project" value="UniProtKB-KW"/>
</dbReference>
<keyword evidence="9" id="KW-1185">Reference proteome</keyword>
<feature type="compositionally biased region" description="Acidic residues" evidence="6">
    <location>
        <begin position="259"/>
        <end position="270"/>
    </location>
</feature>
<name>A0A6G1L5J0_9PEZI</name>
<dbReference type="PROSITE" id="PS00028">
    <property type="entry name" value="ZINC_FINGER_C2H2_1"/>
    <property type="match status" value="2"/>
</dbReference>
<accession>A0A6G1L5J0</accession>
<keyword evidence="3 5" id="KW-0863">Zinc-finger</keyword>
<feature type="compositionally biased region" description="Low complexity" evidence="6">
    <location>
        <begin position="416"/>
        <end position="433"/>
    </location>
</feature>
<protein>
    <recommendedName>
        <fullName evidence="7">C2H2-type domain-containing protein</fullName>
    </recommendedName>
</protein>
<sequence length="452" mass="49748">MLPSFWEPTREISCFPCHTTEFTLQTAHTTSAIPSSANLPIPETHMHEHPSHIEGEKDYMQQARVRQRPSSGGSGSIHSSQPPAKKQRLESCAVCGTTYTTKRALARHCHTDRHRQNAGLPLAEKHPCSMCEKVFSREHDRLRHESETHRGVKRTARKGQDSDVSPQSSSIATDSPATPTVATIVYRKEKSFMVEHDAPASHDDWEQLSPKVEMYSGSAERLPSYEDIVREPISGSNTPQPQVARPKPNLVEVSWLAEASEDESEAEDASSMDHDGSLRSMDSTIADSAVDLGSARRTESQQSLRSCSLGEEDRVDPRFSTADIQLAECQVILPLRPRATMIHRAAGGTKAPTADTIPARKTHICALCEKALEDDTDDLLAHLRHHLAGFKGEYVCQECDIGFGKCALDFATTSTSADHSTTTSHSARRGSTTPSKAGQEDRAMRLPIRARV</sequence>
<dbReference type="PROSITE" id="PS50157">
    <property type="entry name" value="ZINC_FINGER_C2H2_2"/>
    <property type="match status" value="1"/>
</dbReference>
<feature type="region of interest" description="Disordered" evidence="6">
    <location>
        <begin position="60"/>
        <end position="89"/>
    </location>
</feature>
<dbReference type="PANTHER" id="PTHR24409">
    <property type="entry name" value="ZINC FINGER PROTEIN 142"/>
    <property type="match status" value="1"/>
</dbReference>
<organism evidence="8 9">
    <name type="scientific">Teratosphaeria nubilosa</name>
    <dbReference type="NCBI Taxonomy" id="161662"/>
    <lineage>
        <taxon>Eukaryota</taxon>
        <taxon>Fungi</taxon>
        <taxon>Dikarya</taxon>
        <taxon>Ascomycota</taxon>
        <taxon>Pezizomycotina</taxon>
        <taxon>Dothideomycetes</taxon>
        <taxon>Dothideomycetidae</taxon>
        <taxon>Mycosphaerellales</taxon>
        <taxon>Teratosphaeriaceae</taxon>
        <taxon>Teratosphaeria</taxon>
    </lineage>
</organism>
<evidence type="ECO:0000256" key="6">
    <source>
        <dbReference type="SAM" id="MobiDB-lite"/>
    </source>
</evidence>
<evidence type="ECO:0000256" key="1">
    <source>
        <dbReference type="ARBA" id="ARBA00022723"/>
    </source>
</evidence>
<gene>
    <name evidence="8" type="ORF">EJ03DRAFT_140990</name>
</gene>
<reference evidence="8" key="1">
    <citation type="journal article" date="2020" name="Stud. Mycol.">
        <title>101 Dothideomycetes genomes: a test case for predicting lifestyles and emergence of pathogens.</title>
        <authorList>
            <person name="Haridas S."/>
            <person name="Albert R."/>
            <person name="Binder M."/>
            <person name="Bloem J."/>
            <person name="Labutti K."/>
            <person name="Salamov A."/>
            <person name="Andreopoulos B."/>
            <person name="Baker S."/>
            <person name="Barry K."/>
            <person name="Bills G."/>
            <person name="Bluhm B."/>
            <person name="Cannon C."/>
            <person name="Castanera R."/>
            <person name="Culley D."/>
            <person name="Daum C."/>
            <person name="Ezra D."/>
            <person name="Gonzalez J."/>
            <person name="Henrissat B."/>
            <person name="Kuo A."/>
            <person name="Liang C."/>
            <person name="Lipzen A."/>
            <person name="Lutzoni F."/>
            <person name="Magnuson J."/>
            <person name="Mondo S."/>
            <person name="Nolan M."/>
            <person name="Ohm R."/>
            <person name="Pangilinan J."/>
            <person name="Park H.-J."/>
            <person name="Ramirez L."/>
            <person name="Alfaro M."/>
            <person name="Sun H."/>
            <person name="Tritt A."/>
            <person name="Yoshinaga Y."/>
            <person name="Zwiers L.-H."/>
            <person name="Turgeon B."/>
            <person name="Goodwin S."/>
            <person name="Spatafora J."/>
            <person name="Crous P."/>
            <person name="Grigoriev I."/>
        </authorList>
    </citation>
    <scope>NUCLEOTIDE SEQUENCE</scope>
    <source>
        <strain evidence="8">CBS 116005</strain>
    </source>
</reference>
<dbReference type="AlphaFoldDB" id="A0A6G1L5J0"/>
<dbReference type="InterPro" id="IPR013087">
    <property type="entry name" value="Znf_C2H2_type"/>
</dbReference>
<proteinExistence type="predicted"/>
<keyword evidence="2" id="KW-0677">Repeat</keyword>
<dbReference type="SMART" id="SM00355">
    <property type="entry name" value="ZnF_C2H2"/>
    <property type="match status" value="3"/>
</dbReference>
<evidence type="ECO:0000256" key="5">
    <source>
        <dbReference type="PROSITE-ProRule" id="PRU00042"/>
    </source>
</evidence>